<reference evidence="8 9" key="1">
    <citation type="journal article" date="2016" name="Mol. Biol. Evol.">
        <title>Comparative Genomics of Early-Diverging Mushroom-Forming Fungi Provides Insights into the Origins of Lignocellulose Decay Capabilities.</title>
        <authorList>
            <person name="Nagy L.G."/>
            <person name="Riley R."/>
            <person name="Tritt A."/>
            <person name="Adam C."/>
            <person name="Daum C."/>
            <person name="Floudas D."/>
            <person name="Sun H."/>
            <person name="Yadav J.S."/>
            <person name="Pangilinan J."/>
            <person name="Larsson K.H."/>
            <person name="Matsuura K."/>
            <person name="Barry K."/>
            <person name="Labutti K."/>
            <person name="Kuo R."/>
            <person name="Ohm R.A."/>
            <person name="Bhattacharya S.S."/>
            <person name="Shirouzu T."/>
            <person name="Yoshinaga Y."/>
            <person name="Martin F.M."/>
            <person name="Grigoriev I.V."/>
            <person name="Hibbett D.S."/>
        </authorList>
    </citation>
    <scope>NUCLEOTIDE SEQUENCE [LARGE SCALE GENOMIC DNA]</scope>
    <source>
        <strain evidence="8 9">HHB12733</strain>
    </source>
</reference>
<feature type="chain" id="PRO_5007856368" evidence="6">
    <location>
        <begin position="17"/>
        <end position="398"/>
    </location>
</feature>
<dbReference type="GO" id="GO:0071949">
    <property type="term" value="F:FAD binding"/>
    <property type="evidence" value="ECO:0007669"/>
    <property type="project" value="InterPro"/>
</dbReference>
<dbReference type="InParanoid" id="A0A165D4U0"/>
<comment type="similarity">
    <text evidence="1">Belongs to the paxM FAD-dependent monooxygenase family.</text>
</comment>
<evidence type="ECO:0000256" key="2">
    <source>
        <dbReference type="ARBA" id="ARBA00022630"/>
    </source>
</evidence>
<dbReference type="Pfam" id="PF01494">
    <property type="entry name" value="FAD_binding_3"/>
    <property type="match status" value="1"/>
</dbReference>
<evidence type="ECO:0000259" key="7">
    <source>
        <dbReference type="Pfam" id="PF01494"/>
    </source>
</evidence>
<keyword evidence="9" id="KW-1185">Reference proteome</keyword>
<gene>
    <name evidence="8" type="ORF">CALCODRAFT_442116</name>
</gene>
<dbReference type="PANTHER" id="PTHR13789:SF309">
    <property type="entry name" value="PUTATIVE (AFU_ORTHOLOGUE AFUA_6G14510)-RELATED"/>
    <property type="match status" value="1"/>
</dbReference>
<dbReference type="InterPro" id="IPR036188">
    <property type="entry name" value="FAD/NAD-bd_sf"/>
</dbReference>
<dbReference type="PRINTS" id="PR00420">
    <property type="entry name" value="RNGMNOXGNASE"/>
</dbReference>
<dbReference type="InterPro" id="IPR002938">
    <property type="entry name" value="FAD-bd"/>
</dbReference>
<keyword evidence="5" id="KW-0503">Monooxygenase</keyword>
<evidence type="ECO:0000256" key="1">
    <source>
        <dbReference type="ARBA" id="ARBA00007992"/>
    </source>
</evidence>
<feature type="signal peptide" evidence="6">
    <location>
        <begin position="1"/>
        <end position="16"/>
    </location>
</feature>
<proteinExistence type="inferred from homology"/>
<protein>
    <submittedName>
        <fullName evidence="8">FAD/NAD(P)-binding domain-containing protein</fullName>
    </submittedName>
</protein>
<keyword evidence="3" id="KW-0274">FAD</keyword>
<dbReference type="GO" id="GO:0004497">
    <property type="term" value="F:monooxygenase activity"/>
    <property type="evidence" value="ECO:0007669"/>
    <property type="project" value="UniProtKB-KW"/>
</dbReference>
<evidence type="ECO:0000256" key="6">
    <source>
        <dbReference type="SAM" id="SignalP"/>
    </source>
</evidence>
<keyword evidence="4" id="KW-0560">Oxidoreductase</keyword>
<dbReference type="InterPro" id="IPR050493">
    <property type="entry name" value="FAD-dep_Monooxygenase_BioMet"/>
</dbReference>
<evidence type="ECO:0000256" key="5">
    <source>
        <dbReference type="ARBA" id="ARBA00023033"/>
    </source>
</evidence>
<organism evidence="8 9">
    <name type="scientific">Calocera cornea HHB12733</name>
    <dbReference type="NCBI Taxonomy" id="1353952"/>
    <lineage>
        <taxon>Eukaryota</taxon>
        <taxon>Fungi</taxon>
        <taxon>Dikarya</taxon>
        <taxon>Basidiomycota</taxon>
        <taxon>Agaricomycotina</taxon>
        <taxon>Dacrymycetes</taxon>
        <taxon>Dacrymycetales</taxon>
        <taxon>Dacrymycetaceae</taxon>
        <taxon>Calocera</taxon>
    </lineage>
</organism>
<evidence type="ECO:0000256" key="4">
    <source>
        <dbReference type="ARBA" id="ARBA00023002"/>
    </source>
</evidence>
<dbReference type="OrthoDB" id="47494at2759"/>
<dbReference type="Proteomes" id="UP000076842">
    <property type="component" value="Unassembled WGS sequence"/>
</dbReference>
<dbReference type="SUPFAM" id="SSF51905">
    <property type="entry name" value="FAD/NAD(P)-binding domain"/>
    <property type="match status" value="1"/>
</dbReference>
<evidence type="ECO:0000256" key="3">
    <source>
        <dbReference type="ARBA" id="ARBA00022827"/>
    </source>
</evidence>
<evidence type="ECO:0000313" key="9">
    <source>
        <dbReference type="Proteomes" id="UP000076842"/>
    </source>
</evidence>
<evidence type="ECO:0000313" key="8">
    <source>
        <dbReference type="EMBL" id="KZT52075.1"/>
    </source>
</evidence>
<keyword evidence="6" id="KW-0732">Signal</keyword>
<dbReference type="EMBL" id="KV424079">
    <property type="protein sequence ID" value="KZT52075.1"/>
    <property type="molecule type" value="Genomic_DNA"/>
</dbReference>
<name>A0A165D4U0_9BASI</name>
<dbReference type="PANTHER" id="PTHR13789">
    <property type="entry name" value="MONOOXYGENASE"/>
    <property type="match status" value="1"/>
</dbReference>
<dbReference type="STRING" id="1353952.A0A165D4U0"/>
<dbReference type="AlphaFoldDB" id="A0A165D4U0"/>
<feature type="domain" description="FAD-binding" evidence="7">
    <location>
        <begin position="11"/>
        <end position="349"/>
    </location>
</feature>
<dbReference type="Gene3D" id="3.50.50.60">
    <property type="entry name" value="FAD/NAD(P)-binding domain"/>
    <property type="match status" value="1"/>
</dbReference>
<sequence length="398" mass="43822">MLLKKVHWWLSGPILAMLLQHKGFDPVIYERHATPPSGGVALQISGQVLNIIGLADAAIAISQPMERLLHLSDISKIVLIDAPVYTQIRETTGWPACATVRTTFARFLYDNAQKRGIPIHLGSKLVNVKHKRDKVIAVFEDGSTDEADLLVGCDGLHSKVRDALFGKTPAEYTGLTMIGGFSPYTETLRARSPITSLQVSGDGGHFICLPTKEKKYMWGMVLGETGEMKEDWRTARPDQVADVLESLPAVNWDGEAGKIILNSSEVVRFGTYLRPIPPVWHKGRAVLLGDAAHPTAPFLGQGANQSSEDIYHLVRMLVKYEPLTSENLEKALSEYTAVRLPRVARTIEQTKREGAGRIAKGREALLAREAQQAKGLESDTWKVILEMVQGPFSGQSEI</sequence>
<accession>A0A165D4U0</accession>
<keyword evidence="2" id="KW-0285">Flavoprotein</keyword>